<dbReference type="NCBIfam" id="TIGR01451">
    <property type="entry name" value="B_ant_repeat"/>
    <property type="match status" value="1"/>
</dbReference>
<name>A0ABV4THF5_9FLAO</name>
<proteinExistence type="predicted"/>
<evidence type="ECO:0000313" key="4">
    <source>
        <dbReference type="Proteomes" id="UP001574169"/>
    </source>
</evidence>
<sequence length="123" mass="12291">IALVKTASVSGTGILGDVITYTFAVTNTGNTTLSNVVVTDPMVGLTITGNPIATLAVGASSAVITGTYTITQADIDAGKVVNTALATAKDPKGNEVTDISGTQIDNNTPTETPVTQNPGITVV</sequence>
<dbReference type="EMBL" id="JBCFQL010000037">
    <property type="protein sequence ID" value="MFA9192761.1"/>
    <property type="molecule type" value="Genomic_DNA"/>
</dbReference>
<feature type="region of interest" description="Disordered" evidence="1">
    <location>
        <begin position="91"/>
        <end position="123"/>
    </location>
</feature>
<gene>
    <name evidence="3" type="ORF">AAGV28_15415</name>
</gene>
<dbReference type="RefSeq" id="WP_373407644.1">
    <property type="nucleotide sequence ID" value="NZ_JBCFQL010000037.1"/>
</dbReference>
<feature type="compositionally biased region" description="Polar residues" evidence="1">
    <location>
        <begin position="97"/>
        <end position="123"/>
    </location>
</feature>
<keyword evidence="4" id="KW-1185">Reference proteome</keyword>
<reference evidence="3 4" key="1">
    <citation type="submission" date="2024-04" db="EMBL/GenBank/DDBJ databases">
        <title>New Clade of Flavobacterium.</title>
        <authorList>
            <person name="Matos L."/>
            <person name="Proenca D.N."/>
            <person name="Fransisco R.M."/>
            <person name="Chung A.P."/>
            <person name="Maccario L."/>
            <person name="Sorensen S.J."/>
            <person name="Morais P.V."/>
        </authorList>
    </citation>
    <scope>NUCLEOTIDE SEQUENCE [LARGE SCALE GENOMIC DNA]</scope>
    <source>
        <strain evidence="3 4">FZUC8N2.13</strain>
    </source>
</reference>
<dbReference type="InterPro" id="IPR055354">
    <property type="entry name" value="DUF7507"/>
</dbReference>
<evidence type="ECO:0000259" key="2">
    <source>
        <dbReference type="Pfam" id="PF24346"/>
    </source>
</evidence>
<dbReference type="Proteomes" id="UP001574169">
    <property type="component" value="Unassembled WGS sequence"/>
</dbReference>
<feature type="non-terminal residue" evidence="3">
    <location>
        <position position="123"/>
    </location>
</feature>
<feature type="domain" description="DUF7507" evidence="2">
    <location>
        <begin position="1"/>
        <end position="98"/>
    </location>
</feature>
<evidence type="ECO:0000313" key="3">
    <source>
        <dbReference type="EMBL" id="MFA9192761.1"/>
    </source>
</evidence>
<dbReference type="InterPro" id="IPR047589">
    <property type="entry name" value="DUF11_rpt"/>
</dbReference>
<dbReference type="Pfam" id="PF24346">
    <property type="entry name" value="DUF7507"/>
    <property type="match status" value="1"/>
</dbReference>
<comment type="caution">
    <text evidence="3">The sequence shown here is derived from an EMBL/GenBank/DDBJ whole genome shotgun (WGS) entry which is preliminary data.</text>
</comment>
<feature type="non-terminal residue" evidence="3">
    <location>
        <position position="1"/>
    </location>
</feature>
<protein>
    <recommendedName>
        <fullName evidence="2">DUF7507 domain-containing protein</fullName>
    </recommendedName>
</protein>
<organism evidence="3 4">
    <name type="scientific">Flavobacterium zubiriense</name>
    <dbReference type="NCBI Taxonomy" id="3138075"/>
    <lineage>
        <taxon>Bacteria</taxon>
        <taxon>Pseudomonadati</taxon>
        <taxon>Bacteroidota</taxon>
        <taxon>Flavobacteriia</taxon>
        <taxon>Flavobacteriales</taxon>
        <taxon>Flavobacteriaceae</taxon>
        <taxon>Flavobacterium</taxon>
    </lineage>
</organism>
<accession>A0ABV4THF5</accession>
<evidence type="ECO:0000256" key="1">
    <source>
        <dbReference type="SAM" id="MobiDB-lite"/>
    </source>
</evidence>